<evidence type="ECO:0008006" key="4">
    <source>
        <dbReference type="Google" id="ProtNLM"/>
    </source>
</evidence>
<keyword evidence="1" id="KW-0472">Membrane</keyword>
<keyword evidence="1" id="KW-0812">Transmembrane</keyword>
<feature type="transmembrane region" description="Helical" evidence="1">
    <location>
        <begin position="279"/>
        <end position="304"/>
    </location>
</feature>
<dbReference type="InterPro" id="IPR029039">
    <property type="entry name" value="Flavoprotein-like_sf"/>
</dbReference>
<dbReference type="RefSeq" id="WP_344221730.1">
    <property type="nucleotide sequence ID" value="NZ_BAAAOS010000061.1"/>
</dbReference>
<accession>A0ABN2EM82</accession>
<sequence length="319" mass="35439">MTTEYPDDTKQSQIPQRAPGGTAKRVLIVYYSQSGDVHRALEALVRPLEMRDVEITWRRIDSAPAYPFPWRAREFFDCMPEAVSGEPPALAQLDLDATERFDLILIGWQVWFLSPSLPIQAFFATRHAEVMRGTRVITVTCCRQMWQRAQAKMRALIAAAGGIHTDSIVVTHQGSALLTYITAPRIMLTGRRDKIAFLPAGGVARTEIDKLGRFGSRLLEAADRWAEATPTPLLTGLRTATVNVASLLPELIGVGCMMVFARLARLCGGPGNLIRLPVIWLFVLLLMLLLPIVLTISAVLTPVLKRVLTRRLARYAQVV</sequence>
<keyword evidence="3" id="KW-1185">Reference proteome</keyword>
<dbReference type="SUPFAM" id="SSF52218">
    <property type="entry name" value="Flavoproteins"/>
    <property type="match status" value="1"/>
</dbReference>
<keyword evidence="1" id="KW-1133">Transmembrane helix</keyword>
<name>A0ABN2EM82_9ACTN</name>
<evidence type="ECO:0000313" key="2">
    <source>
        <dbReference type="EMBL" id="GAA1611639.1"/>
    </source>
</evidence>
<evidence type="ECO:0000256" key="1">
    <source>
        <dbReference type="SAM" id="Phobius"/>
    </source>
</evidence>
<gene>
    <name evidence="2" type="ORF">GCM10009789_77510</name>
</gene>
<dbReference type="Gene3D" id="3.40.50.360">
    <property type="match status" value="1"/>
</dbReference>
<organism evidence="2 3">
    <name type="scientific">Kribbella sancticallisti</name>
    <dbReference type="NCBI Taxonomy" id="460087"/>
    <lineage>
        <taxon>Bacteria</taxon>
        <taxon>Bacillati</taxon>
        <taxon>Actinomycetota</taxon>
        <taxon>Actinomycetes</taxon>
        <taxon>Propionibacteriales</taxon>
        <taxon>Kribbellaceae</taxon>
        <taxon>Kribbella</taxon>
    </lineage>
</organism>
<protein>
    <recommendedName>
        <fullName evidence="4">Dialkylrecorsinol condensing enzyme</fullName>
    </recommendedName>
</protein>
<comment type="caution">
    <text evidence="2">The sequence shown here is derived from an EMBL/GenBank/DDBJ whole genome shotgun (WGS) entry which is preliminary data.</text>
</comment>
<dbReference type="EMBL" id="BAAAOS010000061">
    <property type="protein sequence ID" value="GAA1611639.1"/>
    <property type="molecule type" value="Genomic_DNA"/>
</dbReference>
<proteinExistence type="predicted"/>
<dbReference type="Proteomes" id="UP001500393">
    <property type="component" value="Unassembled WGS sequence"/>
</dbReference>
<evidence type="ECO:0000313" key="3">
    <source>
        <dbReference type="Proteomes" id="UP001500393"/>
    </source>
</evidence>
<reference evidence="2 3" key="1">
    <citation type="journal article" date="2019" name="Int. J. Syst. Evol. Microbiol.">
        <title>The Global Catalogue of Microorganisms (GCM) 10K type strain sequencing project: providing services to taxonomists for standard genome sequencing and annotation.</title>
        <authorList>
            <consortium name="The Broad Institute Genomics Platform"/>
            <consortium name="The Broad Institute Genome Sequencing Center for Infectious Disease"/>
            <person name="Wu L."/>
            <person name="Ma J."/>
        </authorList>
    </citation>
    <scope>NUCLEOTIDE SEQUENCE [LARGE SCALE GENOMIC DNA]</scope>
    <source>
        <strain evidence="2 3">JCM 14969</strain>
    </source>
</reference>